<dbReference type="Proteomes" id="UP000038045">
    <property type="component" value="Unplaced"/>
</dbReference>
<feature type="repeat" description="WD" evidence="7">
    <location>
        <begin position="49"/>
        <end position="81"/>
    </location>
</feature>
<comment type="subcellular location">
    <subcellularLocation>
        <location evidence="1">Cell projection</location>
        <location evidence="1">Cilium</location>
    </subcellularLocation>
</comment>
<dbReference type="Gene3D" id="2.130.10.10">
    <property type="entry name" value="YVTN repeat-like/Quinoprotein amine dehydrogenase"/>
    <property type="match status" value="2"/>
</dbReference>
<keyword evidence="4" id="KW-0677">Repeat</keyword>
<evidence type="ECO:0000313" key="13">
    <source>
        <dbReference type="WBParaSite" id="PTRK_0000594400.1"/>
    </source>
</evidence>
<dbReference type="GO" id="GO:0097730">
    <property type="term" value="C:non-motile cilium"/>
    <property type="evidence" value="ECO:0007669"/>
    <property type="project" value="TreeGrafter"/>
</dbReference>
<evidence type="ECO:0000256" key="4">
    <source>
        <dbReference type="ARBA" id="ARBA00022737"/>
    </source>
</evidence>
<dbReference type="InterPro" id="IPR057411">
    <property type="entry name" value="TPR_IFT122"/>
</dbReference>
<proteinExistence type="predicted"/>
<dbReference type="AlphaFoldDB" id="A0A0N4ZE90"/>
<evidence type="ECO:0000313" key="12">
    <source>
        <dbReference type="Proteomes" id="UP000038045"/>
    </source>
</evidence>
<organism evidence="12 13">
    <name type="scientific">Parastrongyloides trichosuri</name>
    <name type="common">Possum-specific nematode worm</name>
    <dbReference type="NCBI Taxonomy" id="131310"/>
    <lineage>
        <taxon>Eukaryota</taxon>
        <taxon>Metazoa</taxon>
        <taxon>Ecdysozoa</taxon>
        <taxon>Nematoda</taxon>
        <taxon>Chromadorea</taxon>
        <taxon>Rhabditida</taxon>
        <taxon>Tylenchina</taxon>
        <taxon>Panagrolaimomorpha</taxon>
        <taxon>Strongyloidoidea</taxon>
        <taxon>Strongyloididae</taxon>
        <taxon>Parastrongyloides</taxon>
    </lineage>
</organism>
<evidence type="ECO:0000256" key="1">
    <source>
        <dbReference type="ARBA" id="ARBA00004138"/>
    </source>
</evidence>
<sequence>MKISLIKFTSYSSTIYDIAFKPDGTELIAAADNKVLVYDASDGTLLKSLRGHKDYVYAVSYSYTGELFASGSADKSIIIWSSTHEGTLKYSHNESIQCIAFNPCSNTLLTCSVTDFGLWQQTDKNVSKLKVSSRCCTCAWSLMGDIFALGMYDGTVSLRTGTDGELLNTITRPGGEPVWALTFCMPKVDNNQFPRGKINYTPIYYPGEMLVVTDWARTISFYDLEGQSVPPNEKPIEYDAFSVAYMSNGNFLIIGGMNKQIMLYTREGTCLGCVAMMDSWVTVVRVRPKTNSIVVGCADGGVACYQLMFSTVHGLHKDRYAYRMNMTDVIVQHLGKQICVRINCGDLVKKVAVYNQRLAIQLSDRVNIYSQISGDKDNEPLEYRLIERISQAFDCSLLVVCAHHLILCQEKRLQCYDHKGLRQKEWVMESLIRYIKVIGGPPGREAILLGLRNGLICKIFVDNPFPVIIHHLNHAVRCLDISQEKKKLATVDETGVCTTVSLRTKEVLSAEPNSSSVAYNTENENLLCYSGSNILTVKASDFTPNSQKMQGFVVGFSGKKIFSLHLYQMTTIEVPLTNHLYQYLEKHMYKEAYEIATLGVTESDWGILANNALENLDLQIARKSFAKIKDCRSLMLLYEIEDMLQKGHPKPLVLGTILAHQCRFREAANMYQENGFEMNALDMFSELRMFDEAQEYMLKASIDTQKAILRKKAEWAQLSNNQSVAAQMLVDSGDFDKAIQVMIANDWLDMIIQTLRKVDKSDTELLRTIGYYLIKKQEFVVASNIFQSINDVRSLLNMHIAARQWDDAFAICQSNPQYTDIVYLPYARWLAEEGRFDDAQEAYKKSGNISEAFSVLNSLAYNAVQEKRFMDASYYHWKLAMIYLVKSQTSPKFVKKFLECQNDSDIYYAYDIIYKSTTEPFTNVRKDNLFNILRYLILNLEDTPNISRVTILFAFSELCKEFKAFKTARIALDQLTQLNYPIHIESQIHFSLIDIRASPFTDNEDLLPLCFKCGLHNPLLGKKNCAQCNTEFVYSFYSFEILPLVEVKIDDSISDTEAIDLISKEAGDNRVNISSIIHGQEKNKEIILTREHLLQLDKTNCFIQKWSEPFQYRYFVNVLEEINISLCDNCFKFFLLDDYEEAILQFGYCPYCRKKNLIIQDTSDL</sequence>
<dbReference type="Pfam" id="PF25143">
    <property type="entry name" value="Zn_ribbon_IFT122_C"/>
    <property type="match status" value="1"/>
</dbReference>
<evidence type="ECO:0000256" key="3">
    <source>
        <dbReference type="ARBA" id="ARBA00022574"/>
    </source>
</evidence>
<dbReference type="PROSITE" id="PS50082">
    <property type="entry name" value="WD_REPEATS_2"/>
    <property type="match status" value="1"/>
</dbReference>
<feature type="domain" description="IFT122 zinc ribbon" evidence="10">
    <location>
        <begin position="1003"/>
        <end position="1045"/>
    </location>
</feature>
<evidence type="ECO:0000256" key="6">
    <source>
        <dbReference type="ARBA" id="ARBA00023273"/>
    </source>
</evidence>
<dbReference type="PANTHER" id="PTHR12764:SF4">
    <property type="entry name" value="INTRAFLAGELLAR TRANSPORT PROTEIN 122 HOMOLOG"/>
    <property type="match status" value="1"/>
</dbReference>
<dbReference type="Pfam" id="PF25144">
    <property type="entry name" value="Zn_ribbon_IFT122"/>
    <property type="match status" value="1"/>
</dbReference>
<feature type="domain" description="IFT122 first beta-propeller" evidence="9">
    <location>
        <begin position="208"/>
        <end position="308"/>
    </location>
</feature>
<dbReference type="Gene3D" id="1.25.40.470">
    <property type="match status" value="1"/>
</dbReference>
<keyword evidence="3 7" id="KW-0853">WD repeat</keyword>
<dbReference type="Pfam" id="PF25295">
    <property type="entry name" value="TPR_IFT122"/>
    <property type="match status" value="1"/>
</dbReference>
<dbReference type="InterPro" id="IPR001680">
    <property type="entry name" value="WD40_rpt"/>
</dbReference>
<dbReference type="InterPro" id="IPR036322">
    <property type="entry name" value="WD40_repeat_dom_sf"/>
</dbReference>
<dbReference type="InterPro" id="IPR039857">
    <property type="entry name" value="Ift122/121"/>
</dbReference>
<dbReference type="GO" id="GO:0035721">
    <property type="term" value="P:intraciliary retrograde transport"/>
    <property type="evidence" value="ECO:0007669"/>
    <property type="project" value="TreeGrafter"/>
</dbReference>
<dbReference type="PANTHER" id="PTHR12764">
    <property type="entry name" value="WD REPEAT DOMAIN-RELATED"/>
    <property type="match status" value="1"/>
</dbReference>
<feature type="domain" description="Intraflagellar transport protein 122 homolog TPR" evidence="11">
    <location>
        <begin position="577"/>
        <end position="949"/>
    </location>
</feature>
<name>A0A0N4ZE90_PARTI</name>
<feature type="domain" description="IFT122 second beta-propeller" evidence="8">
    <location>
        <begin position="313"/>
        <end position="569"/>
    </location>
</feature>
<dbReference type="InterPro" id="IPR056838">
    <property type="entry name" value="Zn_ribbon_IFT122"/>
</dbReference>
<keyword evidence="5" id="KW-0969">Cilium</keyword>
<dbReference type="GO" id="GO:0061512">
    <property type="term" value="P:protein localization to cilium"/>
    <property type="evidence" value="ECO:0007669"/>
    <property type="project" value="TreeGrafter"/>
</dbReference>
<evidence type="ECO:0000259" key="11">
    <source>
        <dbReference type="Pfam" id="PF25295"/>
    </source>
</evidence>
<dbReference type="PROSITE" id="PS50294">
    <property type="entry name" value="WD_REPEATS_REGION"/>
    <property type="match status" value="1"/>
</dbReference>
<dbReference type="SUPFAM" id="SSF50978">
    <property type="entry name" value="WD40 repeat-like"/>
    <property type="match status" value="2"/>
</dbReference>
<dbReference type="WBParaSite" id="PTRK_0000594400.1">
    <property type="protein sequence ID" value="PTRK_0000594400.1"/>
    <property type="gene ID" value="PTRK_0000594400"/>
</dbReference>
<feature type="domain" description="IFT122 first beta-propeller" evidence="9">
    <location>
        <begin position="14"/>
        <end position="183"/>
    </location>
</feature>
<dbReference type="Pfam" id="PF23381">
    <property type="entry name" value="Beta-prop_IFT122_1st"/>
    <property type="match status" value="2"/>
</dbReference>
<dbReference type="InterPro" id="IPR056152">
    <property type="entry name" value="Beta-prop_IFT122_2nd"/>
</dbReference>
<reference evidence="13" key="1">
    <citation type="submission" date="2017-02" db="UniProtKB">
        <authorList>
            <consortium name="WormBaseParasite"/>
        </authorList>
    </citation>
    <scope>IDENTIFICATION</scope>
</reference>
<evidence type="ECO:0000259" key="8">
    <source>
        <dbReference type="Pfam" id="PF23377"/>
    </source>
</evidence>
<dbReference type="GO" id="GO:0030991">
    <property type="term" value="C:intraciliary transport particle A"/>
    <property type="evidence" value="ECO:0007669"/>
    <property type="project" value="TreeGrafter"/>
</dbReference>
<keyword evidence="6" id="KW-0966">Cell projection</keyword>
<dbReference type="GO" id="GO:1905515">
    <property type="term" value="P:non-motile cilium assembly"/>
    <property type="evidence" value="ECO:0007669"/>
    <property type="project" value="TreeGrafter"/>
</dbReference>
<dbReference type="STRING" id="131310.A0A0N4ZE90"/>
<dbReference type="InterPro" id="IPR015943">
    <property type="entry name" value="WD40/YVTN_repeat-like_dom_sf"/>
</dbReference>
<dbReference type="SMART" id="SM00320">
    <property type="entry name" value="WD40"/>
    <property type="match status" value="8"/>
</dbReference>
<dbReference type="Pfam" id="PF23377">
    <property type="entry name" value="Beta-prop_IFT122_2nd"/>
    <property type="match status" value="1"/>
</dbReference>
<evidence type="ECO:0000259" key="9">
    <source>
        <dbReference type="Pfam" id="PF23381"/>
    </source>
</evidence>
<accession>A0A0N4ZE90</accession>
<protein>
    <recommendedName>
        <fullName evidence="2">Intraflagellar transport protein 122 homolog</fullName>
    </recommendedName>
</protein>
<evidence type="ECO:0000259" key="10">
    <source>
        <dbReference type="Pfam" id="PF25144"/>
    </source>
</evidence>
<evidence type="ECO:0000256" key="7">
    <source>
        <dbReference type="PROSITE-ProRule" id="PRU00221"/>
    </source>
</evidence>
<evidence type="ECO:0000256" key="2">
    <source>
        <dbReference type="ARBA" id="ARBA00019442"/>
    </source>
</evidence>
<keyword evidence="12" id="KW-1185">Reference proteome</keyword>
<dbReference type="InterPro" id="IPR056153">
    <property type="entry name" value="Beta-prop_IFT122_1st"/>
</dbReference>
<evidence type="ECO:0000256" key="5">
    <source>
        <dbReference type="ARBA" id="ARBA00023069"/>
    </source>
</evidence>